<gene>
    <name evidence="5" type="primary">RGS7BP</name>
</gene>
<dbReference type="Proteomes" id="UP001318040">
    <property type="component" value="Chromosome 13"/>
</dbReference>
<evidence type="ECO:0000256" key="3">
    <source>
        <dbReference type="SAM" id="MobiDB-lite"/>
    </source>
</evidence>
<keyword evidence="4" id="KW-1185">Reference proteome</keyword>
<dbReference type="GO" id="GO:0009968">
    <property type="term" value="P:negative regulation of signal transduction"/>
    <property type="evidence" value="ECO:0007669"/>
    <property type="project" value="UniProtKB-KW"/>
</dbReference>
<evidence type="ECO:0000256" key="1">
    <source>
        <dbReference type="ARBA" id="ARBA00007457"/>
    </source>
</evidence>
<evidence type="ECO:0000313" key="5">
    <source>
        <dbReference type="RefSeq" id="XP_032809508.1"/>
    </source>
</evidence>
<evidence type="ECO:0000256" key="2">
    <source>
        <dbReference type="ARBA" id="ARBA00022700"/>
    </source>
</evidence>
<evidence type="ECO:0000313" key="4">
    <source>
        <dbReference type="Proteomes" id="UP001318040"/>
    </source>
</evidence>
<dbReference type="GeneID" id="116942063"/>
<keyword evidence="2" id="KW-0734">Signal transduction inhibitor</keyword>
<dbReference type="AlphaFoldDB" id="A0AAJ7T3H4"/>
<sequence>MTSALHGCRPQRPRPSVRKPPSQGHGAVDMTKGDVEECQMMVEEFHTHVATFRELVISIGDASSDSLAGRLQLRRSRGQCSAMATDTCTSMAALNRPEEGEIQYDIYRLYIQFHGCLEMYISEMLKSICLMESFQLQGKGREVRGTPVSGQRGAQDASHAPILDENAASQTPNLADIGWTTPMEIHNTQRDLREMKALLSKLRESMPLPLKNQDDSALLSLIPSYPPLRRRKRKLLRLCCLLAS</sequence>
<dbReference type="RefSeq" id="XP_032809508.1">
    <property type="nucleotide sequence ID" value="XM_032953617.1"/>
</dbReference>
<protein>
    <submittedName>
        <fullName evidence="5">Regulator of G-protein signaling 7-binding protein isoform X1</fullName>
    </submittedName>
</protein>
<feature type="region of interest" description="Disordered" evidence="3">
    <location>
        <begin position="1"/>
        <end position="30"/>
    </location>
</feature>
<reference evidence="5" key="1">
    <citation type="submission" date="2025-08" db="UniProtKB">
        <authorList>
            <consortium name="RefSeq"/>
        </authorList>
    </citation>
    <scope>IDENTIFICATION</scope>
    <source>
        <tissue evidence="5">Sperm</tissue>
    </source>
</reference>
<dbReference type="CTD" id="401190"/>
<dbReference type="PANTHER" id="PTHR21029">
    <property type="entry name" value="R-SEVEN BINDING PROTEIN (R7BP) HOMOLOG"/>
    <property type="match status" value="1"/>
</dbReference>
<comment type="similarity">
    <text evidence="1">Belongs to the RGS7BP/RGS9BP family.</text>
</comment>
<dbReference type="InterPro" id="IPR026512">
    <property type="entry name" value="RGS7BP/RGS9BP"/>
</dbReference>
<organism evidence="4 5">
    <name type="scientific">Petromyzon marinus</name>
    <name type="common">Sea lamprey</name>
    <dbReference type="NCBI Taxonomy" id="7757"/>
    <lineage>
        <taxon>Eukaryota</taxon>
        <taxon>Metazoa</taxon>
        <taxon>Chordata</taxon>
        <taxon>Craniata</taxon>
        <taxon>Vertebrata</taxon>
        <taxon>Cyclostomata</taxon>
        <taxon>Hyperoartia</taxon>
        <taxon>Petromyzontiformes</taxon>
        <taxon>Petromyzontidae</taxon>
        <taxon>Petromyzon</taxon>
    </lineage>
</organism>
<proteinExistence type="inferred from homology"/>
<accession>A0AAJ7T3H4</accession>
<dbReference type="KEGG" id="pmrn:116942063"/>
<name>A0AAJ7T3H4_PETMA</name>